<reference evidence="1 2" key="1">
    <citation type="submission" date="2017-09" db="EMBL/GenBank/DDBJ databases">
        <authorList>
            <person name="Ehlers B."/>
            <person name="Leendertz F.H."/>
        </authorList>
    </citation>
    <scope>NUCLEOTIDE SEQUENCE [LARGE SCALE GENOMIC DNA]</scope>
    <source>
        <strain evidence="1 2">DSM 18289</strain>
    </source>
</reference>
<dbReference type="EMBL" id="OBEL01000003">
    <property type="protein sequence ID" value="SNZ19776.1"/>
    <property type="molecule type" value="Genomic_DNA"/>
</dbReference>
<proteinExistence type="predicted"/>
<gene>
    <name evidence="1" type="ORF">SAMN06265368_2868</name>
</gene>
<evidence type="ECO:0000313" key="2">
    <source>
        <dbReference type="Proteomes" id="UP000219439"/>
    </source>
</evidence>
<protein>
    <submittedName>
        <fullName evidence="1">Uncharacterized protein</fullName>
    </submittedName>
</protein>
<dbReference type="AlphaFoldDB" id="A0A285PI30"/>
<sequence length="133" mass="14907">MLADKAAFDGQCRGIFGRKITMFSEQSKNTKGRIFKLRGLRRRCLVVSQTKTAPAPCHKARKVRSYGAFFPFVDIISKYGPLAQIAANIALERTYKKSERSMAYLAIFSFKVRRGKSSLSMALAMLPDVSFSV</sequence>
<evidence type="ECO:0000313" key="1">
    <source>
        <dbReference type="EMBL" id="SNZ19776.1"/>
    </source>
</evidence>
<dbReference type="Proteomes" id="UP000219439">
    <property type="component" value="Unassembled WGS sequence"/>
</dbReference>
<name>A0A285PI30_9HYPH</name>
<accession>A0A285PI30</accession>
<organism evidence="1 2">
    <name type="scientific">Cohaesibacter gelatinilyticus</name>
    <dbReference type="NCBI Taxonomy" id="372072"/>
    <lineage>
        <taxon>Bacteria</taxon>
        <taxon>Pseudomonadati</taxon>
        <taxon>Pseudomonadota</taxon>
        <taxon>Alphaproteobacteria</taxon>
        <taxon>Hyphomicrobiales</taxon>
        <taxon>Cohaesibacteraceae</taxon>
    </lineage>
</organism>
<keyword evidence="2" id="KW-1185">Reference proteome</keyword>